<dbReference type="GO" id="GO:0000981">
    <property type="term" value="F:DNA-binding transcription factor activity, RNA polymerase II-specific"/>
    <property type="evidence" value="ECO:0007669"/>
    <property type="project" value="InterPro"/>
</dbReference>
<dbReference type="CDD" id="cd00086">
    <property type="entry name" value="homeodomain"/>
    <property type="match status" value="1"/>
</dbReference>
<dbReference type="PRINTS" id="PR00024">
    <property type="entry name" value="HOMEOBOX"/>
</dbReference>
<dbReference type="SMART" id="SM00389">
    <property type="entry name" value="HOX"/>
    <property type="match status" value="1"/>
</dbReference>
<keyword evidence="4 6" id="KW-0371">Homeobox</keyword>
<feature type="DNA-binding region" description="Homeobox" evidence="6">
    <location>
        <begin position="285"/>
        <end position="338"/>
    </location>
</feature>
<feature type="domain" description="Homeobox" evidence="9">
    <location>
        <begin position="283"/>
        <end position="337"/>
    </location>
</feature>
<comment type="caution">
    <text evidence="10">The sequence shown here is derived from an EMBL/GenBank/DDBJ whole genome shotgun (WGS) entry which is preliminary data.</text>
</comment>
<organism evidence="10 11">
    <name type="scientific">Photinus pyralis</name>
    <name type="common">Common eastern firefly</name>
    <name type="synonym">Lampyris pyralis</name>
    <dbReference type="NCBI Taxonomy" id="7054"/>
    <lineage>
        <taxon>Eukaryota</taxon>
        <taxon>Metazoa</taxon>
        <taxon>Ecdysozoa</taxon>
        <taxon>Arthropoda</taxon>
        <taxon>Hexapoda</taxon>
        <taxon>Insecta</taxon>
        <taxon>Pterygota</taxon>
        <taxon>Neoptera</taxon>
        <taxon>Endopterygota</taxon>
        <taxon>Coleoptera</taxon>
        <taxon>Polyphaga</taxon>
        <taxon>Elateriformia</taxon>
        <taxon>Elateroidea</taxon>
        <taxon>Lampyridae</taxon>
        <taxon>Lampyrinae</taxon>
        <taxon>Photinus</taxon>
    </lineage>
</organism>
<dbReference type="InterPro" id="IPR017970">
    <property type="entry name" value="Homeobox_CS"/>
</dbReference>
<evidence type="ECO:0000256" key="7">
    <source>
        <dbReference type="RuleBase" id="RU000682"/>
    </source>
</evidence>
<dbReference type="InterPro" id="IPR009057">
    <property type="entry name" value="Homeodomain-like_sf"/>
</dbReference>
<keyword evidence="2" id="KW-0217">Developmental protein</keyword>
<dbReference type="PANTHER" id="PTHR45946">
    <property type="entry name" value="HOMEOBOX PROTEIN ROUGH-RELATED"/>
    <property type="match status" value="1"/>
</dbReference>
<dbReference type="Gene3D" id="1.10.10.60">
    <property type="entry name" value="Homeodomain-like"/>
    <property type="match status" value="1"/>
</dbReference>
<dbReference type="InterPro" id="IPR046327">
    <property type="entry name" value="HXA1/B1/D1"/>
</dbReference>
<dbReference type="PROSITE" id="PS50071">
    <property type="entry name" value="HOMEOBOX_2"/>
    <property type="match status" value="1"/>
</dbReference>
<name>A0A5N4ATC7_PHOPY</name>
<evidence type="ECO:0000313" key="11">
    <source>
        <dbReference type="Proteomes" id="UP000327044"/>
    </source>
</evidence>
<protein>
    <recommendedName>
        <fullName evidence="9">Homeobox domain-containing protein</fullName>
    </recommendedName>
</protein>
<dbReference type="InterPro" id="IPR020479">
    <property type="entry name" value="HD_metazoa"/>
</dbReference>
<feature type="compositionally biased region" description="Low complexity" evidence="8">
    <location>
        <begin position="349"/>
        <end position="367"/>
    </location>
</feature>
<evidence type="ECO:0000313" key="10">
    <source>
        <dbReference type="EMBL" id="KAB0800569.1"/>
    </source>
</evidence>
<evidence type="ECO:0000256" key="2">
    <source>
        <dbReference type="ARBA" id="ARBA00022473"/>
    </source>
</evidence>
<evidence type="ECO:0000256" key="5">
    <source>
        <dbReference type="ARBA" id="ARBA00023242"/>
    </source>
</evidence>
<dbReference type="InterPro" id="IPR001356">
    <property type="entry name" value="HD"/>
</dbReference>
<comment type="subcellular location">
    <subcellularLocation>
        <location evidence="1 6 7">Nucleus</location>
    </subcellularLocation>
</comment>
<evidence type="ECO:0000256" key="6">
    <source>
        <dbReference type="PROSITE-ProRule" id="PRU00108"/>
    </source>
</evidence>
<dbReference type="FunFam" id="1.10.10.60:FF:000113">
    <property type="entry name" value="homeobox protein Hox-B1"/>
    <property type="match status" value="1"/>
</dbReference>
<dbReference type="Proteomes" id="UP000327044">
    <property type="component" value="Unassembled WGS sequence"/>
</dbReference>
<evidence type="ECO:0000256" key="3">
    <source>
        <dbReference type="ARBA" id="ARBA00023125"/>
    </source>
</evidence>
<keyword evidence="3 6" id="KW-0238">DNA-binding</keyword>
<dbReference type="PANTHER" id="PTHR45946:SF4">
    <property type="entry name" value="HOMEOBOX PROTEIN ROUGH-RELATED"/>
    <property type="match status" value="1"/>
</dbReference>
<dbReference type="Pfam" id="PF00046">
    <property type="entry name" value="Homeodomain"/>
    <property type="match status" value="1"/>
</dbReference>
<reference evidence="10 11" key="1">
    <citation type="journal article" date="2018" name="Elife">
        <title>Firefly genomes illuminate parallel origins of bioluminescence in beetles.</title>
        <authorList>
            <person name="Fallon T.R."/>
            <person name="Lower S.E."/>
            <person name="Chang C.H."/>
            <person name="Bessho-Uehara M."/>
            <person name="Martin G.J."/>
            <person name="Bewick A.J."/>
            <person name="Behringer M."/>
            <person name="Debat H.J."/>
            <person name="Wong I."/>
            <person name="Day J.C."/>
            <person name="Suvorov A."/>
            <person name="Silva C.J."/>
            <person name="Stanger-Hall K.F."/>
            <person name="Hall D.W."/>
            <person name="Schmitz R.J."/>
            <person name="Nelson D.R."/>
            <person name="Lewis S.M."/>
            <person name="Shigenobu S."/>
            <person name="Bybee S.M."/>
            <person name="Larracuente A.M."/>
            <person name="Oba Y."/>
            <person name="Weng J.K."/>
        </authorList>
    </citation>
    <scope>NUCLEOTIDE SEQUENCE [LARGE SCALE GENOMIC DNA]</scope>
    <source>
        <strain evidence="10">1611_PpyrPB1</strain>
        <tissue evidence="10">Whole body</tissue>
    </source>
</reference>
<keyword evidence="11" id="KW-1185">Reference proteome</keyword>
<sequence>MMMMDVGMYGHGHHNQYGSTYNPSEANFFGYQGESYPQGHTSEHQLSHYATSYYYEDSSYLCGNSSESPPPQQDINYYHPSHHQPIPHDNPIINTESGLSYTNLDYANSGACSNSGYLNSNQNIYPSDAGYQRTQSEVMARHHDNIIDGRQSHSYYDTKYHHLDNDSYSQLVLQNTSCAEYQQLQYKEEPTATQELDRTHPSLHSISQLSTVPRHTPAIPTYKWMQVKRNVPKPHGSKLSTTNLNDFTSPTEATSISQRSSCLGSASSINSTILGLNCLNTGRTNFTNKQLTELEKEFHFNKYLTRARRIEIASALQLNETQVKIWFQNRRMKQKKRMKEGLIPSEPINNGSGRNSSGNSPSGSNVNHSDNAHLGNSENSNSESN</sequence>
<feature type="region of interest" description="Disordered" evidence="8">
    <location>
        <begin position="333"/>
        <end position="385"/>
    </location>
</feature>
<dbReference type="GO" id="GO:0000978">
    <property type="term" value="F:RNA polymerase II cis-regulatory region sequence-specific DNA binding"/>
    <property type="evidence" value="ECO:0007669"/>
    <property type="project" value="TreeGrafter"/>
</dbReference>
<dbReference type="InParanoid" id="A0A5N4ATC7"/>
<dbReference type="GO" id="GO:0005634">
    <property type="term" value="C:nucleus"/>
    <property type="evidence" value="ECO:0007669"/>
    <property type="project" value="UniProtKB-SubCell"/>
</dbReference>
<proteinExistence type="predicted"/>
<gene>
    <name evidence="10" type="ORF">PPYR_06309</name>
</gene>
<evidence type="ECO:0000259" key="9">
    <source>
        <dbReference type="PROSITE" id="PS50071"/>
    </source>
</evidence>
<evidence type="ECO:0000256" key="4">
    <source>
        <dbReference type="ARBA" id="ARBA00023155"/>
    </source>
</evidence>
<dbReference type="EMBL" id="VVIM01000004">
    <property type="protein sequence ID" value="KAB0800569.1"/>
    <property type="molecule type" value="Genomic_DNA"/>
</dbReference>
<evidence type="ECO:0000256" key="8">
    <source>
        <dbReference type="SAM" id="MobiDB-lite"/>
    </source>
</evidence>
<dbReference type="PROSITE" id="PS00027">
    <property type="entry name" value="HOMEOBOX_1"/>
    <property type="match status" value="1"/>
</dbReference>
<dbReference type="SUPFAM" id="SSF46689">
    <property type="entry name" value="Homeodomain-like"/>
    <property type="match status" value="1"/>
</dbReference>
<feature type="compositionally biased region" description="Low complexity" evidence="8">
    <location>
        <begin position="376"/>
        <end position="385"/>
    </location>
</feature>
<accession>A0A5N4ATC7</accession>
<keyword evidence="5 6" id="KW-0539">Nucleus</keyword>
<evidence type="ECO:0000256" key="1">
    <source>
        <dbReference type="ARBA" id="ARBA00004123"/>
    </source>
</evidence>
<dbReference type="AlphaFoldDB" id="A0A5N4ATC7"/>